<sequence>MPPIKSLFVAALTKLATTSHALSTNPFASNIQPLQVWDNVLPDANQRRTLHEFASQNGLGHACFTRPLTSRERRNPIELVLDAILNEIESETGQEVVKPHFVEYWSRQEWRHIEAHADVDESLAKVHDKDMPSIEERKAKYPSTFHKQSGGYRYPTHGHVLYLQIGRDVKGPTVVFPGCSSGGDLYSKECTNNDSFDNISKTVQMISIPAVSGRLLRFNGKDIHAVPRPHDLWLLPFVSGSADFEPEDQWGRSVILFNVWPGEEASPLDVLLNAPSNVMDCSTELELCNKYFDWESVPISQPREDLEPTDANAKQSVKVWLVGNERRRDYPMRTVPLLCPERGGQDVVRDALAEGSKVTELWLRQP</sequence>
<dbReference type="AlphaFoldDB" id="A0ABD3NQD5"/>
<comment type="caution">
    <text evidence="2">The sequence shown here is derived from an EMBL/GenBank/DDBJ whole genome shotgun (WGS) entry which is preliminary data.</text>
</comment>
<evidence type="ECO:0000256" key="1">
    <source>
        <dbReference type="SAM" id="SignalP"/>
    </source>
</evidence>
<accession>A0ABD3NQD5</accession>
<proteinExistence type="predicted"/>
<keyword evidence="3" id="KW-1185">Reference proteome</keyword>
<keyword evidence="1" id="KW-0732">Signal</keyword>
<evidence type="ECO:0000313" key="2">
    <source>
        <dbReference type="EMBL" id="KAL3778390.1"/>
    </source>
</evidence>
<gene>
    <name evidence="2" type="ORF">ACHAWO_002890</name>
</gene>
<dbReference type="Proteomes" id="UP001530400">
    <property type="component" value="Unassembled WGS sequence"/>
</dbReference>
<feature type="chain" id="PRO_5044864275" evidence="1">
    <location>
        <begin position="24"/>
        <end position="366"/>
    </location>
</feature>
<organism evidence="2 3">
    <name type="scientific">Cyclotella atomus</name>
    <dbReference type="NCBI Taxonomy" id="382360"/>
    <lineage>
        <taxon>Eukaryota</taxon>
        <taxon>Sar</taxon>
        <taxon>Stramenopiles</taxon>
        <taxon>Ochrophyta</taxon>
        <taxon>Bacillariophyta</taxon>
        <taxon>Coscinodiscophyceae</taxon>
        <taxon>Thalassiosirophycidae</taxon>
        <taxon>Stephanodiscales</taxon>
        <taxon>Stephanodiscaceae</taxon>
        <taxon>Cyclotella</taxon>
    </lineage>
</organism>
<reference evidence="2 3" key="1">
    <citation type="submission" date="2024-10" db="EMBL/GenBank/DDBJ databases">
        <title>Updated reference genomes for cyclostephanoid diatoms.</title>
        <authorList>
            <person name="Roberts W.R."/>
            <person name="Alverson A.J."/>
        </authorList>
    </citation>
    <scope>NUCLEOTIDE SEQUENCE [LARGE SCALE GENOMIC DNA]</scope>
    <source>
        <strain evidence="2 3">AJA010-31</strain>
    </source>
</reference>
<name>A0ABD3NQD5_9STRA</name>
<protein>
    <submittedName>
        <fullName evidence="2">Uncharacterized protein</fullName>
    </submittedName>
</protein>
<feature type="signal peptide" evidence="1">
    <location>
        <begin position="1"/>
        <end position="23"/>
    </location>
</feature>
<evidence type="ECO:0000313" key="3">
    <source>
        <dbReference type="Proteomes" id="UP001530400"/>
    </source>
</evidence>
<dbReference type="EMBL" id="JALLPJ020000988">
    <property type="protein sequence ID" value="KAL3778390.1"/>
    <property type="molecule type" value="Genomic_DNA"/>
</dbReference>